<dbReference type="AlphaFoldDB" id="A0A8X6HJ51"/>
<keyword evidence="2" id="KW-1185">Reference proteome</keyword>
<evidence type="ECO:0000313" key="1">
    <source>
        <dbReference type="EMBL" id="GFR24797.1"/>
    </source>
</evidence>
<reference evidence="1" key="1">
    <citation type="submission" date="2020-07" db="EMBL/GenBank/DDBJ databases">
        <title>Multicomponent nature underlies the extraordinary mechanical properties of spider dragline silk.</title>
        <authorList>
            <person name="Kono N."/>
            <person name="Nakamura H."/>
            <person name="Mori M."/>
            <person name="Yoshida Y."/>
            <person name="Ohtoshi R."/>
            <person name="Malay A.D."/>
            <person name="Moran D.A.P."/>
            <person name="Tomita M."/>
            <person name="Numata K."/>
            <person name="Arakawa K."/>
        </authorList>
    </citation>
    <scope>NUCLEOTIDE SEQUENCE</scope>
</reference>
<evidence type="ECO:0000313" key="2">
    <source>
        <dbReference type="Proteomes" id="UP000887116"/>
    </source>
</evidence>
<protein>
    <submittedName>
        <fullName evidence="1">Uncharacterized protein</fullName>
    </submittedName>
</protein>
<dbReference type="Proteomes" id="UP000887116">
    <property type="component" value="Unassembled WGS sequence"/>
</dbReference>
<proteinExistence type="predicted"/>
<gene>
    <name evidence="1" type="primary">AVEN_86115_1</name>
    <name evidence="1" type="ORF">TNCT_645801</name>
</gene>
<accession>A0A8X6HJ51</accession>
<sequence>MLGYACSTGGYRIGLLDLLTETCNVLFDETKIVSSGILNFPSPNSRKTEWMEFKFNNPFNTFSYDDPDESGKAVVGNSSRVNTPVENASNLNLCSSIPFYREAILLQNDKRYDIYYRIKDVRIRTFNDVEIYCKDNDILYEIKVYLTSIQLWIITSIVLKLRILKF</sequence>
<comment type="caution">
    <text evidence="1">The sequence shown here is derived from an EMBL/GenBank/DDBJ whole genome shotgun (WGS) entry which is preliminary data.</text>
</comment>
<organism evidence="1 2">
    <name type="scientific">Trichonephila clavata</name>
    <name type="common">Joro spider</name>
    <name type="synonym">Nephila clavata</name>
    <dbReference type="NCBI Taxonomy" id="2740835"/>
    <lineage>
        <taxon>Eukaryota</taxon>
        <taxon>Metazoa</taxon>
        <taxon>Ecdysozoa</taxon>
        <taxon>Arthropoda</taxon>
        <taxon>Chelicerata</taxon>
        <taxon>Arachnida</taxon>
        <taxon>Araneae</taxon>
        <taxon>Araneomorphae</taxon>
        <taxon>Entelegynae</taxon>
        <taxon>Araneoidea</taxon>
        <taxon>Nephilidae</taxon>
        <taxon>Trichonephila</taxon>
    </lineage>
</organism>
<name>A0A8X6HJ51_TRICU</name>
<dbReference type="EMBL" id="BMAO01028446">
    <property type="protein sequence ID" value="GFR24797.1"/>
    <property type="molecule type" value="Genomic_DNA"/>
</dbReference>